<evidence type="ECO:0000256" key="1">
    <source>
        <dbReference type="SAM" id="MobiDB-lite"/>
    </source>
</evidence>
<sequence>MALAATDFHTSALISPTGLDAGRSATQAPQVQAATGATTNPGILQVDPDAVAAAARLRYDQPSGRESRAVAAYQTVARQERREQLQSLIQVDLYA</sequence>
<dbReference type="EMBL" id="BAABFC010000001">
    <property type="protein sequence ID" value="GAA4492642.1"/>
    <property type="molecule type" value="Genomic_DNA"/>
</dbReference>
<dbReference type="RefSeq" id="WP_345009068.1">
    <property type="nucleotide sequence ID" value="NZ_BAABFC010000001.1"/>
</dbReference>
<dbReference type="Proteomes" id="UP001501321">
    <property type="component" value="Unassembled WGS sequence"/>
</dbReference>
<evidence type="ECO:0000313" key="2">
    <source>
        <dbReference type="EMBL" id="GAA4492642.1"/>
    </source>
</evidence>
<feature type="compositionally biased region" description="Polar residues" evidence="1">
    <location>
        <begin position="24"/>
        <end position="42"/>
    </location>
</feature>
<name>A0ABP8PWQ8_9GAMM</name>
<reference evidence="3" key="1">
    <citation type="journal article" date="2019" name="Int. J. Syst. Evol. Microbiol.">
        <title>The Global Catalogue of Microorganisms (GCM) 10K type strain sequencing project: providing services to taxonomists for standard genome sequencing and annotation.</title>
        <authorList>
            <consortium name="The Broad Institute Genomics Platform"/>
            <consortium name="The Broad Institute Genome Sequencing Center for Infectious Disease"/>
            <person name="Wu L."/>
            <person name="Ma J."/>
        </authorList>
    </citation>
    <scope>NUCLEOTIDE SEQUENCE [LARGE SCALE GENOMIC DNA]</scope>
    <source>
        <strain evidence="3">JCM 32226</strain>
    </source>
</reference>
<protein>
    <submittedName>
        <fullName evidence="2">Uncharacterized protein</fullName>
    </submittedName>
</protein>
<keyword evidence="3" id="KW-1185">Reference proteome</keyword>
<feature type="region of interest" description="Disordered" evidence="1">
    <location>
        <begin position="1"/>
        <end position="44"/>
    </location>
</feature>
<gene>
    <name evidence="2" type="ORF">GCM10023095_01460</name>
</gene>
<accession>A0ABP8PWQ8</accession>
<evidence type="ECO:0000313" key="3">
    <source>
        <dbReference type="Proteomes" id="UP001501321"/>
    </source>
</evidence>
<organism evidence="2 3">
    <name type="scientific">Pseudaeromonas paramecii</name>
    <dbReference type="NCBI Taxonomy" id="2138166"/>
    <lineage>
        <taxon>Bacteria</taxon>
        <taxon>Pseudomonadati</taxon>
        <taxon>Pseudomonadota</taxon>
        <taxon>Gammaproteobacteria</taxon>
        <taxon>Aeromonadales</taxon>
        <taxon>Aeromonadaceae</taxon>
        <taxon>Pseudaeromonas</taxon>
    </lineage>
</organism>
<proteinExistence type="predicted"/>
<comment type="caution">
    <text evidence="2">The sequence shown here is derived from an EMBL/GenBank/DDBJ whole genome shotgun (WGS) entry which is preliminary data.</text>
</comment>